<accession>C5L3E3</accession>
<gene>
    <name evidence="1" type="ORF">Pmar_PMAR028962</name>
</gene>
<dbReference type="InParanoid" id="C5L3E3"/>
<dbReference type="Proteomes" id="UP000007800">
    <property type="component" value="Unassembled WGS sequence"/>
</dbReference>
<proteinExistence type="predicted"/>
<evidence type="ECO:0000313" key="1">
    <source>
        <dbReference type="EMBL" id="EER08749.1"/>
    </source>
</evidence>
<dbReference type="AlphaFoldDB" id="C5L3E3"/>
<dbReference type="GeneID" id="9043060"/>
<reference evidence="1 2" key="1">
    <citation type="submission" date="2008-07" db="EMBL/GenBank/DDBJ databases">
        <authorList>
            <person name="El-Sayed N."/>
            <person name="Caler E."/>
            <person name="Inman J."/>
            <person name="Amedeo P."/>
            <person name="Hass B."/>
            <person name="Wortman J."/>
        </authorList>
    </citation>
    <scope>NUCLEOTIDE SEQUENCE [LARGE SCALE GENOMIC DNA]</scope>
    <source>
        <strain evidence="2">ATCC 50983 / TXsc</strain>
    </source>
</reference>
<protein>
    <submittedName>
        <fullName evidence="1">Uncharacterized protein</fullName>
    </submittedName>
</protein>
<dbReference type="RefSeq" id="XP_002776933.1">
    <property type="nucleotide sequence ID" value="XM_002776887.1"/>
</dbReference>
<name>C5L3E3_PERM5</name>
<evidence type="ECO:0000313" key="2">
    <source>
        <dbReference type="Proteomes" id="UP000007800"/>
    </source>
</evidence>
<keyword evidence="2" id="KW-1185">Reference proteome</keyword>
<dbReference type="EMBL" id="GG678882">
    <property type="protein sequence ID" value="EER08749.1"/>
    <property type="molecule type" value="Genomic_DNA"/>
</dbReference>
<organism evidence="2">
    <name type="scientific">Perkinsus marinus (strain ATCC 50983 / TXsc)</name>
    <dbReference type="NCBI Taxonomy" id="423536"/>
    <lineage>
        <taxon>Eukaryota</taxon>
        <taxon>Sar</taxon>
        <taxon>Alveolata</taxon>
        <taxon>Perkinsozoa</taxon>
        <taxon>Perkinsea</taxon>
        <taxon>Perkinsida</taxon>
        <taxon>Perkinsidae</taxon>
        <taxon>Perkinsus</taxon>
    </lineage>
</organism>
<sequence length="86" mass="9569">MEILSSTNIFGKCYGALVALLQSAINLELQGLNITTASQMDPFYKAIERDIENKDEERAKPFVLSSPDTVASYILEVMHDTFINAI</sequence>